<dbReference type="Pfam" id="PF24883">
    <property type="entry name" value="NPHP3_N"/>
    <property type="match status" value="1"/>
</dbReference>
<dbReference type="InterPro" id="IPR056884">
    <property type="entry name" value="NPHP3-like_N"/>
</dbReference>
<dbReference type="InterPro" id="IPR027417">
    <property type="entry name" value="P-loop_NTPase"/>
</dbReference>
<dbReference type="HOGENOM" id="CLU_250026_0_0_1"/>
<dbReference type="OrthoDB" id="538223at2759"/>
<reference evidence="7 8" key="1">
    <citation type="submission" date="2014-04" db="EMBL/GenBank/DDBJ databases">
        <title>Evolutionary Origins and Diversification of the Mycorrhizal Mutualists.</title>
        <authorList>
            <consortium name="DOE Joint Genome Institute"/>
            <consortium name="Mycorrhizal Genomics Consortium"/>
            <person name="Kohler A."/>
            <person name="Kuo A."/>
            <person name="Nagy L.G."/>
            <person name="Floudas D."/>
            <person name="Copeland A."/>
            <person name="Barry K.W."/>
            <person name="Cichocki N."/>
            <person name="Veneault-Fourrey C."/>
            <person name="LaButti K."/>
            <person name="Lindquist E.A."/>
            <person name="Lipzen A."/>
            <person name="Lundell T."/>
            <person name="Morin E."/>
            <person name="Murat C."/>
            <person name="Riley R."/>
            <person name="Ohm R."/>
            <person name="Sun H."/>
            <person name="Tunlid A."/>
            <person name="Henrissat B."/>
            <person name="Grigoriev I.V."/>
            <person name="Hibbett D.S."/>
            <person name="Martin F."/>
        </authorList>
    </citation>
    <scope>NUCLEOTIDE SEQUENCE [LARGE SCALE GENOMIC DNA]</scope>
    <source>
        <strain evidence="7 8">FD-317 M1</strain>
    </source>
</reference>
<feature type="repeat" description="WD" evidence="3">
    <location>
        <begin position="714"/>
        <end position="745"/>
    </location>
</feature>
<evidence type="ECO:0000313" key="7">
    <source>
        <dbReference type="EMBL" id="KIK51576.1"/>
    </source>
</evidence>
<feature type="domain" description="Nephrocystin 3-like N-terminal" evidence="6">
    <location>
        <begin position="88"/>
        <end position="244"/>
    </location>
</feature>
<evidence type="ECO:0000256" key="2">
    <source>
        <dbReference type="ARBA" id="ARBA00022737"/>
    </source>
</evidence>
<dbReference type="CDD" id="cd00200">
    <property type="entry name" value="WD40"/>
    <property type="match status" value="2"/>
</dbReference>
<evidence type="ECO:0000259" key="6">
    <source>
        <dbReference type="Pfam" id="PF24883"/>
    </source>
</evidence>
<evidence type="ECO:0000256" key="5">
    <source>
        <dbReference type="SAM" id="Phobius"/>
    </source>
</evidence>
<feature type="repeat" description="WD" evidence="3">
    <location>
        <begin position="671"/>
        <end position="712"/>
    </location>
</feature>
<keyword evidence="8" id="KW-1185">Reference proteome</keyword>
<dbReference type="InterPro" id="IPR011047">
    <property type="entry name" value="Quinoprotein_ADH-like_sf"/>
</dbReference>
<feature type="repeat" description="WD" evidence="3">
    <location>
        <begin position="628"/>
        <end position="669"/>
    </location>
</feature>
<dbReference type="Pfam" id="PF00400">
    <property type="entry name" value="WD40"/>
    <property type="match status" value="15"/>
</dbReference>
<dbReference type="InterPro" id="IPR015943">
    <property type="entry name" value="WD40/YVTN_repeat-like_dom_sf"/>
</dbReference>
<feature type="repeat" description="WD" evidence="3">
    <location>
        <begin position="327"/>
        <end position="368"/>
    </location>
</feature>
<dbReference type="PROSITE" id="PS00678">
    <property type="entry name" value="WD_REPEATS_1"/>
    <property type="match status" value="10"/>
</dbReference>
<accession>A0A0D0BB67</accession>
<feature type="repeat" description="WD" evidence="3">
    <location>
        <begin position="757"/>
        <end position="798"/>
    </location>
</feature>
<gene>
    <name evidence="7" type="ORF">GYMLUDRAFT_251953</name>
</gene>
<organism evidence="7 8">
    <name type="scientific">Collybiopsis luxurians FD-317 M1</name>
    <dbReference type="NCBI Taxonomy" id="944289"/>
    <lineage>
        <taxon>Eukaryota</taxon>
        <taxon>Fungi</taxon>
        <taxon>Dikarya</taxon>
        <taxon>Basidiomycota</taxon>
        <taxon>Agaricomycotina</taxon>
        <taxon>Agaricomycetes</taxon>
        <taxon>Agaricomycetidae</taxon>
        <taxon>Agaricales</taxon>
        <taxon>Marasmiineae</taxon>
        <taxon>Omphalotaceae</taxon>
        <taxon>Collybiopsis</taxon>
        <taxon>Collybiopsis luxurians</taxon>
    </lineage>
</organism>
<keyword evidence="5" id="KW-0472">Membrane</keyword>
<feature type="repeat" description="WD" evidence="3">
    <location>
        <begin position="886"/>
        <end position="927"/>
    </location>
</feature>
<evidence type="ECO:0000256" key="4">
    <source>
        <dbReference type="SAM" id="MobiDB-lite"/>
    </source>
</evidence>
<dbReference type="InterPro" id="IPR001680">
    <property type="entry name" value="WD40_rpt"/>
</dbReference>
<feature type="repeat" description="WD" evidence="3">
    <location>
        <begin position="370"/>
        <end position="411"/>
    </location>
</feature>
<dbReference type="SUPFAM" id="SSF52540">
    <property type="entry name" value="P-loop containing nucleoside triphosphate hydrolases"/>
    <property type="match status" value="1"/>
</dbReference>
<feature type="repeat" description="WD" evidence="3">
    <location>
        <begin position="806"/>
        <end position="839"/>
    </location>
</feature>
<feature type="region of interest" description="Disordered" evidence="4">
    <location>
        <begin position="1434"/>
        <end position="1474"/>
    </location>
</feature>
<keyword evidence="1 3" id="KW-0853">WD repeat</keyword>
<feature type="repeat" description="WD" evidence="3">
    <location>
        <begin position="456"/>
        <end position="497"/>
    </location>
</feature>
<keyword evidence="2" id="KW-0677">Repeat</keyword>
<feature type="repeat" description="WD" evidence="3">
    <location>
        <begin position="499"/>
        <end position="540"/>
    </location>
</feature>
<feature type="transmembrane region" description="Helical" evidence="5">
    <location>
        <begin position="1290"/>
        <end position="1315"/>
    </location>
</feature>
<feature type="repeat" description="WD" evidence="3">
    <location>
        <begin position="542"/>
        <end position="574"/>
    </location>
</feature>
<dbReference type="SUPFAM" id="SSF50978">
    <property type="entry name" value="WD40 repeat-like"/>
    <property type="match status" value="2"/>
</dbReference>
<evidence type="ECO:0000256" key="1">
    <source>
        <dbReference type="ARBA" id="ARBA00022574"/>
    </source>
</evidence>
<dbReference type="PANTHER" id="PTHR19848:SF8">
    <property type="entry name" value="F-BOX AND WD REPEAT DOMAIN CONTAINING 7"/>
    <property type="match status" value="1"/>
</dbReference>
<feature type="transmembrane region" description="Helical" evidence="5">
    <location>
        <begin position="1129"/>
        <end position="1150"/>
    </location>
</feature>
<proteinExistence type="predicted"/>
<dbReference type="Proteomes" id="UP000053593">
    <property type="component" value="Unassembled WGS sequence"/>
</dbReference>
<dbReference type="InterPro" id="IPR020472">
    <property type="entry name" value="WD40_PAC1"/>
</dbReference>
<feature type="repeat" description="WD" evidence="3">
    <location>
        <begin position="841"/>
        <end position="873"/>
    </location>
</feature>
<dbReference type="InterPro" id="IPR036322">
    <property type="entry name" value="WD40_repeat_dom_sf"/>
</dbReference>
<dbReference type="PROSITE" id="PS50294">
    <property type="entry name" value="WD_REPEATS_REGION"/>
    <property type="match status" value="13"/>
</dbReference>
<name>A0A0D0BB67_9AGAR</name>
<dbReference type="PANTHER" id="PTHR19848">
    <property type="entry name" value="WD40 REPEAT PROTEIN"/>
    <property type="match status" value="1"/>
</dbReference>
<feature type="transmembrane region" description="Helical" evidence="5">
    <location>
        <begin position="1222"/>
        <end position="1245"/>
    </location>
</feature>
<feature type="transmembrane region" description="Helical" evidence="5">
    <location>
        <begin position="1373"/>
        <end position="1397"/>
    </location>
</feature>
<dbReference type="PRINTS" id="PR00320">
    <property type="entry name" value="GPROTEINBRPT"/>
</dbReference>
<evidence type="ECO:0000256" key="3">
    <source>
        <dbReference type="PROSITE-ProRule" id="PRU00221"/>
    </source>
</evidence>
<dbReference type="InterPro" id="IPR019775">
    <property type="entry name" value="WD40_repeat_CS"/>
</dbReference>
<feature type="transmembrane region" description="Helical" evidence="5">
    <location>
        <begin position="1162"/>
        <end position="1191"/>
    </location>
</feature>
<dbReference type="Gene3D" id="2.130.10.10">
    <property type="entry name" value="YVTN repeat-like/Quinoprotein amine dehydrogenase"/>
    <property type="match status" value="7"/>
</dbReference>
<feature type="repeat" description="WD" evidence="3">
    <location>
        <begin position="413"/>
        <end position="454"/>
    </location>
</feature>
<dbReference type="SMART" id="SM00320">
    <property type="entry name" value="WD40"/>
    <property type="match status" value="16"/>
</dbReference>
<sequence length="1474" mass="162021">MSEGHRVPERPGGAVGPPVSILSGASNFGIQGSPAFYAVGRDVHHEVHQHFGQDNIDRLKEKLNPIINPVKKQNSCMEGTRVVILKDLCQWVLKPDSYMAWIYGLAGSGKSAIAVTLAEKLRKMDDQVTLALTFHCVKGQETSNTSILVPTIGYHLAKAYPEYAKALLDALEKDISLHVESIPLKEQLSIFCKPLYTISAFKPTIIIIDGLDEWGKAIEQHILLNQLQGHLSKIKWIRVIVMSRPNNEIQKTMLNKKHIQSFDLTLNYSAHQDIKTFFRERFAYLDDDGVLESDMDNLAFKADVTGNQSKTIRIWDAHSGLQVRELLKGHTHWVNSVAYSPDGQFVVSGSEDKTVRIWNVETGQQVGEPLRGHTDSVTSVAYSPDGLYVVSCSWDKTVRIWNVQTGLQVGESLKGHTYGVNSVTYSPDGQYVVSGSRDKTVRIWNTQTGLQVGEPLEGHTQSVSSVACSPHGKYVVSGSSDATVRIWNTQTSQQVGKPLRGHTNSVASVAYSPNGQYVVSGSWDKTIRIWNTQTGQHVLEQLEGHTHWVTSVAYSLDGQYVVSGSWDNTVRTWNAQASLLEGGPLKGHTDSVISWEDLPGSLFTGSGSWDDTARIWNVQAGLLNGKPHKKYTDQVASVAYSPNGQYVVSGSKDRTVRIWNAQTGSQVGEPLKGHTDRVTSVAYSPDGQYIVSGSRDKTVRIWNSQTGQQVGRPLRGHTDDVTSVAYSPDSKYVVSSSYDKTIRIWIAQTGLQVGEPLTGHTHWVSSVRYASNGQYLVSGSKDKTVRIWSAQISQQVSEPVKGSTSTTVAYSPDSQYLVSGSEDSTSRNWTTQTGLQIGAALRGYTNFVTSVAYSPNGQYVVPSSYDMAMRFLNAQPEVHQQVGQPLEGHTQRVASVAYSPNGQYMVSGSLDKTIRIWDTQTGQQVGEPLKGHIHWVTSVVYSPDGQYIVSGSYDMTVRIWNAQTHQQVGQPLEGHTHCITSVAYSPNGQYVVSGSFDKTIRIWDTQIGLQGGATFKAQTLQLPPGIPSGYIDDRGWLCSEGGQLILWLPPWMRGGFKDKRQILTVPANAENCALSVDWSNFIYGTQWTGCWDSTSIAQQTTKSLDLRLEMTPAETEQLQLAAELFIRDFAYTVPLTLFYGLYAFLAFQALHSVLSRTKTKFTWILVAFLLTTFLITTAYFCLYEGIVFVLMQTALVKNTELPLAQRFSIASNSILQLSIAEMWLGGVNGLLYMFGDGIVVWRAWAVWTERQVVVIIPGFFLLATFAIFITSSTLRTIASVNPSIIEPNSLFGSLVIAGYTASIATNFSSTVLIGIKACKHRRFMKTLGMGPSKAAKVLILLTESGVVYIVLQVINVCIAFLDDQSSSNSPLNIASHVWGVIMNLVAALYPTLIILIIHHSRSLSHLTTEILPGTHPSSSGNAFSQTHISFAPSPSAGNTFGSLGSGWRDEELGSQPGVELEPQTPQEKVADSEV</sequence>
<keyword evidence="5" id="KW-1133">Transmembrane helix</keyword>
<dbReference type="PROSITE" id="PS50082">
    <property type="entry name" value="WD_REPEATS_2"/>
    <property type="match status" value="16"/>
</dbReference>
<keyword evidence="5" id="KW-0812">Transmembrane</keyword>
<feature type="transmembrane region" description="Helical" evidence="5">
    <location>
        <begin position="1336"/>
        <end position="1361"/>
    </location>
</feature>
<dbReference type="Gene3D" id="3.40.50.300">
    <property type="entry name" value="P-loop containing nucleotide triphosphate hydrolases"/>
    <property type="match status" value="1"/>
</dbReference>
<feature type="repeat" description="WD" evidence="3">
    <location>
        <begin position="972"/>
        <end position="1004"/>
    </location>
</feature>
<protein>
    <recommendedName>
        <fullName evidence="6">Nephrocystin 3-like N-terminal domain-containing protein</fullName>
    </recommendedName>
</protein>
<feature type="repeat" description="WD" evidence="3">
    <location>
        <begin position="585"/>
        <end position="621"/>
    </location>
</feature>
<feature type="repeat" description="WD" evidence="3">
    <location>
        <begin position="929"/>
        <end position="970"/>
    </location>
</feature>
<dbReference type="EMBL" id="KN834860">
    <property type="protein sequence ID" value="KIK51576.1"/>
    <property type="molecule type" value="Genomic_DNA"/>
</dbReference>
<dbReference type="SUPFAM" id="SSF50998">
    <property type="entry name" value="Quinoprotein alcohol dehydrogenase-like"/>
    <property type="match status" value="1"/>
</dbReference>
<feature type="transmembrane region" description="Helical" evidence="5">
    <location>
        <begin position="1252"/>
        <end position="1270"/>
    </location>
</feature>
<evidence type="ECO:0000313" key="8">
    <source>
        <dbReference type="Proteomes" id="UP000053593"/>
    </source>
</evidence>